<keyword evidence="6" id="KW-0255">Endonuclease</keyword>
<dbReference type="SUPFAM" id="SSF53098">
    <property type="entry name" value="Ribonuclease H-like"/>
    <property type="match status" value="1"/>
</dbReference>
<feature type="compositionally biased region" description="Basic and acidic residues" evidence="14">
    <location>
        <begin position="4785"/>
        <end position="4797"/>
    </location>
</feature>
<reference evidence="19" key="1">
    <citation type="journal article" date="2020" name="J Insects Food Feed">
        <title>The yellow mealworm (Tenebrio molitor) genome: a resource for the emerging insects as food and feed industry.</title>
        <authorList>
            <person name="Eriksson T."/>
            <person name="Andere A."/>
            <person name="Kelstrup H."/>
            <person name="Emery V."/>
            <person name="Picard C."/>
        </authorList>
    </citation>
    <scope>NUCLEOTIDE SEQUENCE</scope>
    <source>
        <strain evidence="19">Stoneville</strain>
        <tissue evidence="19">Whole head</tissue>
    </source>
</reference>
<dbReference type="CDD" id="cd09274">
    <property type="entry name" value="RNase_HI_RT_Ty3"/>
    <property type="match status" value="1"/>
</dbReference>
<evidence type="ECO:0000256" key="7">
    <source>
        <dbReference type="ARBA" id="ARBA00022771"/>
    </source>
</evidence>
<feature type="region of interest" description="Disordered" evidence="14">
    <location>
        <begin position="4931"/>
        <end position="4988"/>
    </location>
</feature>
<dbReference type="InterPro" id="IPR038441">
    <property type="entry name" value="THAP_Znf_sf"/>
</dbReference>
<keyword evidence="9" id="KW-0862">Zinc</keyword>
<evidence type="ECO:0000256" key="2">
    <source>
        <dbReference type="ARBA" id="ARBA00022679"/>
    </source>
</evidence>
<feature type="region of interest" description="Disordered" evidence="14">
    <location>
        <begin position="4042"/>
        <end position="4112"/>
    </location>
</feature>
<dbReference type="Pfam" id="PF14529">
    <property type="entry name" value="Exo_endo_phos_2"/>
    <property type="match status" value="3"/>
</dbReference>
<dbReference type="Pfam" id="PF05485">
    <property type="entry name" value="THAP"/>
    <property type="match status" value="1"/>
</dbReference>
<dbReference type="CDD" id="cd01647">
    <property type="entry name" value="RT_LTR"/>
    <property type="match status" value="1"/>
</dbReference>
<dbReference type="GO" id="GO:0004190">
    <property type="term" value="F:aspartic-type endopeptidase activity"/>
    <property type="evidence" value="ECO:0007669"/>
    <property type="project" value="InterPro"/>
</dbReference>
<comment type="caution">
    <text evidence="19">The sequence shown here is derived from an EMBL/GenBank/DDBJ whole genome shotgun (WGS) entry which is preliminary data.</text>
</comment>
<protein>
    <recommendedName>
        <fullName evidence="1">RNA-directed DNA polymerase</fullName>
        <ecNumber evidence="1">2.7.7.49</ecNumber>
    </recommendedName>
</protein>
<evidence type="ECO:0000256" key="14">
    <source>
        <dbReference type="SAM" id="MobiDB-lite"/>
    </source>
</evidence>
<accession>A0A8J6H4Q2</accession>
<dbReference type="InterPro" id="IPR012337">
    <property type="entry name" value="RNaseH-like_sf"/>
</dbReference>
<feature type="coiled-coil region" evidence="13">
    <location>
        <begin position="3999"/>
        <end position="4026"/>
    </location>
</feature>
<feature type="region of interest" description="Disordered" evidence="14">
    <location>
        <begin position="2251"/>
        <end position="2270"/>
    </location>
</feature>
<evidence type="ECO:0000256" key="4">
    <source>
        <dbReference type="ARBA" id="ARBA00022722"/>
    </source>
</evidence>
<dbReference type="GO" id="GO:0006508">
    <property type="term" value="P:proteolysis"/>
    <property type="evidence" value="ECO:0007669"/>
    <property type="project" value="InterPro"/>
</dbReference>
<feature type="region of interest" description="Disordered" evidence="14">
    <location>
        <begin position="4782"/>
        <end position="4834"/>
    </location>
</feature>
<dbReference type="InterPro" id="IPR043128">
    <property type="entry name" value="Rev_trsase/Diguanyl_cyclase"/>
</dbReference>
<dbReference type="InterPro" id="IPR006579">
    <property type="entry name" value="Pre_C2HC_dom"/>
</dbReference>
<dbReference type="Gene3D" id="3.60.10.10">
    <property type="entry name" value="Endonuclease/exonuclease/phosphatase"/>
    <property type="match status" value="3"/>
</dbReference>
<dbReference type="InterPro" id="IPR001584">
    <property type="entry name" value="Integrase_cat-core"/>
</dbReference>
<dbReference type="InterPro" id="IPR000477">
    <property type="entry name" value="RT_dom"/>
</dbReference>
<dbReference type="SMART" id="SM00692">
    <property type="entry name" value="DM3"/>
    <property type="match status" value="1"/>
</dbReference>
<feature type="compositionally biased region" description="Polar residues" evidence="14">
    <location>
        <begin position="297"/>
        <end position="349"/>
    </location>
</feature>
<feature type="compositionally biased region" description="Basic and acidic residues" evidence="14">
    <location>
        <begin position="2667"/>
        <end position="2678"/>
    </location>
</feature>
<evidence type="ECO:0000256" key="9">
    <source>
        <dbReference type="ARBA" id="ARBA00022833"/>
    </source>
</evidence>
<dbReference type="Gene3D" id="2.40.70.10">
    <property type="entry name" value="Acid Proteases"/>
    <property type="match status" value="1"/>
</dbReference>
<dbReference type="Pfam" id="PF13358">
    <property type="entry name" value="DDE_3"/>
    <property type="match status" value="1"/>
</dbReference>
<keyword evidence="8" id="KW-0378">Hydrolase</keyword>
<dbReference type="CDD" id="cd00303">
    <property type="entry name" value="retropepsin_like"/>
    <property type="match status" value="1"/>
</dbReference>
<feature type="region of interest" description="Disordered" evidence="14">
    <location>
        <begin position="1"/>
        <end position="60"/>
    </location>
</feature>
<evidence type="ECO:0000259" key="15">
    <source>
        <dbReference type="PROSITE" id="PS50878"/>
    </source>
</evidence>
<dbReference type="PROSITE" id="PS50994">
    <property type="entry name" value="INTEGRASE"/>
    <property type="match status" value="1"/>
</dbReference>
<evidence type="ECO:0000256" key="8">
    <source>
        <dbReference type="ARBA" id="ARBA00022801"/>
    </source>
</evidence>
<dbReference type="Pfam" id="PF13650">
    <property type="entry name" value="Asp_protease_2"/>
    <property type="match status" value="1"/>
</dbReference>
<reference evidence="19" key="2">
    <citation type="submission" date="2021-08" db="EMBL/GenBank/DDBJ databases">
        <authorList>
            <person name="Eriksson T."/>
        </authorList>
    </citation>
    <scope>NUCLEOTIDE SEQUENCE</scope>
    <source>
        <strain evidence="19">Stoneville</strain>
        <tissue evidence="19">Whole head</tissue>
    </source>
</reference>
<evidence type="ECO:0000256" key="1">
    <source>
        <dbReference type="ARBA" id="ARBA00012493"/>
    </source>
</evidence>
<evidence type="ECO:0000259" key="16">
    <source>
        <dbReference type="PROSITE" id="PS50950"/>
    </source>
</evidence>
<dbReference type="InterPro" id="IPR006612">
    <property type="entry name" value="THAP_Znf"/>
</dbReference>
<keyword evidence="13" id="KW-0175">Coiled coil</keyword>
<keyword evidence="7 12" id="KW-0863">Zinc-finger</keyword>
<dbReference type="GO" id="GO:0015074">
    <property type="term" value="P:DNA integration"/>
    <property type="evidence" value="ECO:0007669"/>
    <property type="project" value="InterPro"/>
</dbReference>
<feature type="domain" description="Integrase catalytic" evidence="17">
    <location>
        <begin position="2414"/>
        <end position="2573"/>
    </location>
</feature>
<dbReference type="Gene3D" id="3.10.10.10">
    <property type="entry name" value="HIV Type 1 Reverse Transcriptase, subunit A, domain 1"/>
    <property type="match status" value="1"/>
</dbReference>
<dbReference type="PROSITE" id="PS50878">
    <property type="entry name" value="RT_POL"/>
    <property type="match status" value="3"/>
</dbReference>
<dbReference type="InterPro" id="IPR021109">
    <property type="entry name" value="Peptidase_aspartic_dom_sf"/>
</dbReference>
<dbReference type="Gene3D" id="3.30.70.270">
    <property type="match status" value="2"/>
</dbReference>
<feature type="region of interest" description="Disordered" evidence="14">
    <location>
        <begin position="1317"/>
        <end position="1345"/>
    </location>
</feature>
<feature type="domain" description="Reverse transcriptase" evidence="15">
    <location>
        <begin position="886"/>
        <end position="1208"/>
    </location>
</feature>
<keyword evidence="10" id="KW-0695">RNA-directed DNA polymerase</keyword>
<dbReference type="Pfam" id="PF00665">
    <property type="entry name" value="rve"/>
    <property type="match status" value="1"/>
</dbReference>
<evidence type="ECO:0000256" key="10">
    <source>
        <dbReference type="ARBA" id="ARBA00022918"/>
    </source>
</evidence>
<keyword evidence="5" id="KW-0479">Metal-binding</keyword>
<keyword evidence="11 12" id="KW-0238">DNA-binding</keyword>
<dbReference type="GO" id="GO:0003677">
    <property type="term" value="F:DNA binding"/>
    <property type="evidence" value="ECO:0007669"/>
    <property type="project" value="UniProtKB-UniRule"/>
</dbReference>
<evidence type="ECO:0000313" key="18">
    <source>
        <dbReference type="EMBL" id="KAH0808062.1"/>
    </source>
</evidence>
<dbReference type="InterPro" id="IPR050951">
    <property type="entry name" value="Retrovirus_Pol_polyprotein"/>
</dbReference>
<dbReference type="Proteomes" id="UP000719412">
    <property type="component" value="Unassembled WGS sequence"/>
</dbReference>
<feature type="domain" description="Reverse transcriptase" evidence="15">
    <location>
        <begin position="1859"/>
        <end position="2041"/>
    </location>
</feature>
<evidence type="ECO:0000256" key="6">
    <source>
        <dbReference type="ARBA" id="ARBA00022759"/>
    </source>
</evidence>
<dbReference type="Pfam" id="PF00078">
    <property type="entry name" value="RVT_1"/>
    <property type="match status" value="3"/>
</dbReference>
<keyword evidence="20" id="KW-1185">Reference proteome</keyword>
<evidence type="ECO:0000256" key="13">
    <source>
        <dbReference type="SAM" id="Coils"/>
    </source>
</evidence>
<dbReference type="EMBL" id="JABDTM020029303">
    <property type="protein sequence ID" value="KAH0808062.1"/>
    <property type="molecule type" value="Genomic_DNA"/>
</dbReference>
<dbReference type="Gene3D" id="3.30.420.10">
    <property type="entry name" value="Ribonuclease H-like superfamily/Ribonuclease H"/>
    <property type="match status" value="2"/>
</dbReference>
<dbReference type="FunFam" id="3.30.70.270:FF:000020">
    <property type="entry name" value="Transposon Tf2-6 polyprotein-like Protein"/>
    <property type="match status" value="1"/>
</dbReference>
<dbReference type="EC" id="2.7.7.49" evidence="1"/>
<dbReference type="InterPro" id="IPR043502">
    <property type="entry name" value="DNA/RNA_pol_sf"/>
</dbReference>
<evidence type="ECO:0000256" key="3">
    <source>
        <dbReference type="ARBA" id="ARBA00022695"/>
    </source>
</evidence>
<keyword evidence="3" id="KW-0548">Nucleotidyltransferase</keyword>
<dbReference type="FunFam" id="1.10.340.70:FF:000001">
    <property type="entry name" value="Retrovirus-related Pol polyprotein from transposon gypsy-like Protein"/>
    <property type="match status" value="1"/>
</dbReference>
<dbReference type="PANTHER" id="PTHR37984">
    <property type="entry name" value="PROTEIN CBG26694"/>
    <property type="match status" value="1"/>
</dbReference>
<dbReference type="InterPro" id="IPR001878">
    <property type="entry name" value="Znf_CCHC"/>
</dbReference>
<keyword evidence="4" id="KW-0540">Nuclease</keyword>
<dbReference type="PROSITE" id="PS00141">
    <property type="entry name" value="ASP_PROTEASE"/>
    <property type="match status" value="1"/>
</dbReference>
<dbReference type="GO" id="GO:0004519">
    <property type="term" value="F:endonuclease activity"/>
    <property type="evidence" value="ECO:0007669"/>
    <property type="project" value="UniProtKB-KW"/>
</dbReference>
<feature type="compositionally biased region" description="Basic and acidic residues" evidence="14">
    <location>
        <begin position="2703"/>
        <end position="2712"/>
    </location>
</feature>
<dbReference type="InterPro" id="IPR036691">
    <property type="entry name" value="Endo/exonu/phosph_ase_sf"/>
</dbReference>
<evidence type="ECO:0000256" key="11">
    <source>
        <dbReference type="ARBA" id="ARBA00023125"/>
    </source>
</evidence>
<feature type="compositionally biased region" description="Pro residues" evidence="14">
    <location>
        <begin position="4935"/>
        <end position="4959"/>
    </location>
</feature>
<evidence type="ECO:0000259" key="17">
    <source>
        <dbReference type="PROSITE" id="PS50994"/>
    </source>
</evidence>
<dbReference type="SMART" id="SM00343">
    <property type="entry name" value="ZnF_C2HC"/>
    <property type="match status" value="3"/>
</dbReference>
<feature type="domain" description="THAP-type" evidence="16">
    <location>
        <begin position="4491"/>
        <end position="4569"/>
    </location>
</feature>
<dbReference type="PANTHER" id="PTHR37984:SF5">
    <property type="entry name" value="PROTEIN NYNRIN-LIKE"/>
    <property type="match status" value="1"/>
</dbReference>
<organism evidence="19 20">
    <name type="scientific">Tenebrio molitor</name>
    <name type="common">Yellow mealworm beetle</name>
    <dbReference type="NCBI Taxonomy" id="7067"/>
    <lineage>
        <taxon>Eukaryota</taxon>
        <taxon>Metazoa</taxon>
        <taxon>Ecdysozoa</taxon>
        <taxon>Arthropoda</taxon>
        <taxon>Hexapoda</taxon>
        <taxon>Insecta</taxon>
        <taxon>Pterygota</taxon>
        <taxon>Neoptera</taxon>
        <taxon>Endopterygota</taxon>
        <taxon>Coleoptera</taxon>
        <taxon>Polyphaga</taxon>
        <taxon>Cucujiformia</taxon>
        <taxon>Tenebrionidae</taxon>
        <taxon>Tenebrio</taxon>
    </lineage>
</organism>
<dbReference type="InterPro" id="IPR038717">
    <property type="entry name" value="Tc1-like_DDE_dom"/>
</dbReference>
<dbReference type="InterPro" id="IPR041373">
    <property type="entry name" value="RT_RNaseH"/>
</dbReference>
<dbReference type="InterPro" id="IPR036397">
    <property type="entry name" value="RNaseH_sf"/>
</dbReference>
<keyword evidence="2" id="KW-0808">Transferase</keyword>
<dbReference type="SUPFAM" id="SSF56672">
    <property type="entry name" value="DNA/RNA polymerases"/>
    <property type="match status" value="2"/>
</dbReference>
<dbReference type="EMBL" id="JABDTM020029302">
    <property type="protein sequence ID" value="KAH0808063.1"/>
    <property type="molecule type" value="Genomic_DNA"/>
</dbReference>
<dbReference type="PROSITE" id="PS50950">
    <property type="entry name" value="ZF_THAP"/>
    <property type="match status" value="1"/>
</dbReference>
<dbReference type="Pfam" id="PF17921">
    <property type="entry name" value="Integrase_H2C2"/>
    <property type="match status" value="1"/>
</dbReference>
<feature type="compositionally biased region" description="Basic and acidic residues" evidence="14">
    <location>
        <begin position="1331"/>
        <end position="1340"/>
    </location>
</feature>
<dbReference type="Gene3D" id="1.10.340.70">
    <property type="match status" value="1"/>
</dbReference>
<proteinExistence type="predicted"/>
<sequence length="5083" mass="576247">MDVSPSESPAPAPVQAEPSTSEFRMEESIEPAREAFSNRSRGGSQKGQNGHTNGPSGHRFPEKILRAVLRTVPVEIELDEIKLDLVQQGLAPIKLSGMISNRTKKPLPLVLVEVPKNRNQIFQLKAVCHLFVTVERPRRTGSPTQCHRCQRVHHSQRHCRAQPMRVKCGSLEGIWAKRFRNSVKFIERVEGFAFCHGESRTCLWCSSSFQCERFDHSGSVFSRRPAPSTAYNCKTEIRHHSFRLVHPTVPVHECWKLDAVPAKNQNRTRQPRGTAPTTTSAGKMKKIPEETLRSPKTKPTTQQKPGESYRNPTNRPESLQTSPVLSEPASTITSPTSSMLTTIPSTQSDPDAKYTVRNIPTNYASQKIFYNFLITTMGIRNITTLIVNANKTALLIVPTALSDNFQKSLHTTINSPHITISPINRKNPTHQPNPKKPTFSVVIRNVPQDITPEDITTHCPSLSIVKAWRITSRKTNRPTTLIRILITNKDTIDDMLINGVELFGRTFECFQFGHGQAECTNKQICPKCPDNHPPTSALLKSLPAPPAEAPTRHVLPVKIIDQPAELTEPADIESDPAESETPIAIVRTLIAFMTKALFDLFRLQKAKIQAILEQTSKSVFKIFTKVSHSGRNIHFTFNHCINICGIARKYTHLKNFLTQDKISIVAITETHATKPISLPKFHSEVDRGGGVALRVADKLASSSHPLPNHLSHIEAVAANLYINNSSIVIISYYNRPNDKVSTALLRYASQLNHAIVLGDFNARHTDFGDTLSNPNGRLLNSLLIDLPLCRLHNTSPIVISHQGCYIPDHILINENLTPIINLHCNIGTTVSSDHIPLTSHFLINGPPPPPEFIPVTNFKEADWRKCQQFISENLPNMTPTIDPQSVDIQVARFTETLKSAQLQSVPRKFIPMNKRPIPARILSLIRDKRRVYREFVRTRNPNLKTIFNQLNAQVRRDLNQFREDQWSHICQTLDYRDGKSFWSKFQALTRAKKPNLFTTLHNPPNRFNRPHRDDDILIEEILPDEECTLAVFLDIERAFDRVWHDGLIQKLIPLRLNPNFIKIIDSFLTNRTCSVKIQNFKSVTIQLHAGVLPQGSILSPLLYITYCRDFPVSDDPRTKTRLFADDTAVWTSQKNPLTARRILQDHMAAIETWTNSWRIKPNPLKSQSILMTHSRASRTRALLQNHNLTLNNTPIPLHKNIRYPGVTFSQNCTLNQDLKETLKKTKNRANLLYRVRGRIRGCDPKTLLHTYKTFIRPIAEYRSPLYASLYPASLNQLSACERRILRRIFRLHCSFPSAHLHQTTQTTSIQDRLQHLQKRSTEGSKTGTKLVDSREQRADQSEPANGRLLILERDWPTNQSRRSSACPIARHYKYLYGTFHRCQSVACSALPTELAGQNTMVGTRAQGQQDEPQGSNPSETSQMVSVEALMKLIERIHPTKPTEPPTLPEFSGLDHEDPKAFLEECKAKLANTDATLWREKVAARFRDAAAEWWGFNAPFARSFQDLEKALLSKYDSPAIKQKLISEFHGTKQADGESAVSFLAKKRLLSSRIYPDMTDEELTKLCRLLLNDELIKYSAFAPPRSMEDLIAGATEIEAILSKGKTTKPTKPATPQALPRCTWTITGRGGKRPRGRVCSRVQSRERWPIITVNATRHGDAYLPRITVQIGGKEVVALIDTGATHNLIRTKTVQDEKIAPTYVTRVNTAIAEIRGNIRGSQKLRCTFGKVQITSEFLVTDDLVETVLLGYPFLLQHRAILDFQRGCLHIGAEERATIFFSTASTKRPQSLREGLAPVAPKEVPAVKDVQHDFPKQLEPELHQLLHEFRDVFNNDPTPTTTATTKHTIHLRDYTPFRQVEQMLADGIIETATSEYASPIVIVKNKDGRPRFCVDYRRLNTITKDEAASLPIIQETLRDLGQAKVFTSLDLKSGYWQVPLSEESKQYTAFSTPDGGLYQFRVMPFGLKGAPSTFQRLMCQEVLPGHLRKFAMVYLDDIIIIYSQSHEEHLKHLRLVLERLQIHGLCCAPQKCHLGAKKINYLGHVVTDQGNYPQEHHLQQIQSATPPKDRRSLRSFLGLCNWLREYVPNFADLAYPLTDLLGQKKPYRWGTLEQEAFESVKGALSAPLMLHRPDPNKTFVLQTDASGVGMAAVLYQEDGANRRVISYSSARFNKTERRYHSNEQECLAVVWAIRRYRPYLEDKQFILRTDNKALVWLQQMKDQRAKLTRWAIERQGYQCAIQHCPSRENQLADILSRDPEERLPQDEDLSDTDRLLPPEPTPFACPLQIQTLADEVRQGQRDDAEFTARMVALRQVEDEPQDRWQRTFRRLYTTRDNLLFGPGGKLYVPTNVRLRVLYENHDQNLAGHPGAEETERTIREDYHWPRLSADVRDYVRHCLLCAQVKKGAPQPTAPLKPRQPRRPFEIIACDVMGPYPETPAGYKYIFVVTDLFSRWVEAFPTTATTTAEAIRIMEEEVFPRQGYPQAIITDNGAQFTSGPWKRACRHWQAETWTTAPYTPRENPTERRNQELKKALRVRLAGREQNTWDRELPTALFNVRRRRNAATGMSPSHLLYGRDLAFPGAWDAPGDRAPRTPVADREANARQNQQHYIERRQQLDRNAAVVTFQPGDQVMRRVPQGTRNQPFGFKWTGPHRVVHRIGDSHIYLVETESGRSKQHVDRLRPAGAQQHKHSVRESTEGSKTGTKLVDSREQRADQSEPANGRSLILERDWPTNQSRRSSACPIARHYKYGTFRRCQSPSTVAKRLARHFTFGRSRRFPHTITSCINLSVPTTFLPHPSSPYPSRIFPSVWLKRLKASAARPPSGGNERYINQNTSLSESLLKQKTDCFPFYSSPLTNKFDEILRRTFTKKDLSGDTAISCYNRPSSTLIEGELNELLSQNAPTIAADDFNAKHPNWHSSRTNASSRVLVNYAFENDVNIVSPDEPTRYDDRMGVLPEHLVIALAKNVTHQIRVTTVDELKSNHNPVLMHIGNEANEPEVIRHAKIDWTKFTEDISANLGNIPRIQTEDDLEQAVDWLESKITDSVENATTRFAEPTTRFAEPTKRHTTVPQNIVELIRAKNRARRTAHRTGWPIDRREANRLQFEKQRLPVFRNEQWEQKLESLNSEDNSIWKMAKILRNTRKPLPPIHGAGGIVYIDQEKAEAFADSLELQCNIAATESLDALLLNGIQLFGRNYECEASHPPAPTPVQCAKCFQFGHELAACQNKQVCSQCPNSHPSNKCPEKDPICSSCKGPHPAWSRTCPALKKITITDDTPVLPVKIIDPPAEFADICPPPSDDPDVSDTQMEAPLAVVKGIISFTMKALFNLFPLQKAKIQKILEETSKTVFNVTTKRDSNPNPKIRGVALLVSDALPSVSHNLPQNLTHLEAIAAKLTINNLTILIISYYNPSSEKVSAKLLSYITQFDHAIILGDFNGRHTDFGDTMTNANGRILMGSQASMPLCRLHNTSPTLLSHKGCSITDHVIITERFSPFINTSSHIDTTVTSDHLPLTNSTKLTGKLTRDIIQTTDPNAIDAQVTQRPIPRTILDKIHEKRKVYRQLNLEDDEATQEQQKAAPAHSRSARNGLLYTNVENFEAFAESLELQCSVNLTNADLDHVEEVDDEVDIANRALKRLPEKALVALTGIANDIFRLRHFPQRWKTANVIFIPKPGNDPNFPQNHRPISLLSSVGKLIERLIHSRLATSTKKHSTQDQLLRVTELASVSHERKHVTGAVFLDVAKAFDTGWHAGLVHKLRRSGASVAMAQLTHSFLYNRSFRAKINNVLPAEHPIEAGVLQGSVLSPHLYAVYTADIPKVCNTTLGIIARSKQPRMATAYLHDAIDALETWFRRWLIDVNPEKGSALLITRRRLEPRGHVRMFGQERPDKIRQLSSLTCRKSKMSPKNQLVMYKTIIRPTLTYASIVWGHVADVHPNKMKVVQNRFLRTAFDTPWFVRNNQLHRDAELPMLKEFLFEIALRAEDGVDEMEKDLRLKENSRLSSEDVLQLLQELKELRQMVETFQKERAPAQAEPSTTVEETVEPVDAAPFKEIKVRPRKRRPSPKTPDVHSGSVEELPSKEVPRKAKTATRAAPQGIPAHPVSTPKVATSQPPAANKIPPTIVRDATKWSGLAQTMMTRRINFSKAKPCVDGIRMDSITVDDLPVPRTVSVEISLDDVKSDQVDQGLTPTKVTRMISNRSKLPLPLVLVEVPKDKGQIFKLRSVCHLRISVKRPHQKWVNGPMSPVPTLPPLPEELEVPASAPMFQIPYPGRLQSKRTRVSPILLQAGCSCTLFFSRDLCFQQWLQVDSVAKDVRFAKNIFERRDGIYARRSLATQLAARKRLLNLKLNSDQSIIQHFTAFEDITELTTTGVHLDEMHKTLRLLLTLASNNDVITALEALSEENINLAFVKNSLLHHEMIQTNSDSDGGFIFMVRTSEYQMKSENENEIVFIVDSGATEHIINNDKFFTTVQDLREPFSIAVAKKKTWVFATKRGNIMLIRCNNWYFTNVPEDFVKKHFFRFPKDPHYHQLWRNICKIDISTSSTYITICEDHFVDSDFVNVKKNKLNPDVVPVAPNGPSEMADFSFLEDLPFQMKQIEVVFSDEKTFQSSHSGRLRVYRPVGARYDEQYVRTYNQSGRFSVNLWAWISSRGPGICTIVQERLNAPVYVRILNELMLPSVIPIFGEQKFIFQDDNCPIHRARIVRQYLEQERVNCLPWPSKSPDLNPIENVWERMTSLMYENDFRPNTVEELQQKIVDTWQQITPAYTRDLVSSMPRRLQMVIDSNGAMTKSDAKTGDQDDLHQVQKAPPSRSGRSPERPMKNFPAQVGLPSPDRRRAAPQKWDHCPVPHLPAVPPFSAELPCPREMRQMRRASRISSLQKGQNRPGKVRLDLDLITRLHIVTKLLRNRSRWRKNSVLSSYRSRKLANPNAPMTLLVSAPEPVSPPDAEPPESSPIPTPIPIPPVSRHPKPAFRSPHPGRLPRASSQVFRPVPGPSKPVLPLSRGAVIADALELPIGQLSEEAQEASNKNIKNYRRNFPRKCGRVENMYDVDAFSRLMVTSDPYITLGKLGTGCKDTLVICNSTFMALVI</sequence>
<evidence type="ECO:0000313" key="19">
    <source>
        <dbReference type="EMBL" id="KAH0808063.1"/>
    </source>
</evidence>
<feature type="compositionally biased region" description="Basic and acidic residues" evidence="14">
    <location>
        <begin position="23"/>
        <end position="33"/>
    </location>
</feature>
<evidence type="ECO:0000313" key="20">
    <source>
        <dbReference type="Proteomes" id="UP000719412"/>
    </source>
</evidence>
<dbReference type="Pfam" id="PF17917">
    <property type="entry name" value="RT_RNaseH"/>
    <property type="match status" value="1"/>
</dbReference>
<name>A0A8J6H4Q2_TENMO</name>
<dbReference type="GO" id="GO:0042575">
    <property type="term" value="C:DNA polymerase complex"/>
    <property type="evidence" value="ECO:0007669"/>
    <property type="project" value="UniProtKB-ARBA"/>
</dbReference>
<dbReference type="SMART" id="SM00596">
    <property type="entry name" value="PRE_C2HC"/>
    <property type="match status" value="2"/>
</dbReference>
<dbReference type="InterPro" id="IPR005135">
    <property type="entry name" value="Endo/exonuclease/phosphatase"/>
</dbReference>
<dbReference type="CDD" id="cd01650">
    <property type="entry name" value="RT_nLTR_like"/>
    <property type="match status" value="1"/>
</dbReference>
<dbReference type="GO" id="GO:0003964">
    <property type="term" value="F:RNA-directed DNA polymerase activity"/>
    <property type="evidence" value="ECO:0007669"/>
    <property type="project" value="UniProtKB-KW"/>
</dbReference>
<dbReference type="SUPFAM" id="SSF57716">
    <property type="entry name" value="Glucocorticoid receptor-like (DNA-binding domain)"/>
    <property type="match status" value="1"/>
</dbReference>
<dbReference type="FunFam" id="3.10.20.370:FF:000001">
    <property type="entry name" value="Retrovirus-related Pol polyprotein from transposon 17.6-like protein"/>
    <property type="match status" value="1"/>
</dbReference>
<feature type="compositionally biased region" description="Low complexity" evidence="14">
    <location>
        <begin position="1"/>
        <end position="19"/>
    </location>
</feature>
<evidence type="ECO:0000256" key="5">
    <source>
        <dbReference type="ARBA" id="ARBA00022723"/>
    </source>
</evidence>
<dbReference type="SMART" id="SM00980">
    <property type="entry name" value="THAP"/>
    <property type="match status" value="1"/>
</dbReference>
<feature type="region of interest" description="Disordered" evidence="14">
    <location>
        <begin position="2667"/>
        <end position="2721"/>
    </location>
</feature>
<dbReference type="InterPro" id="IPR041588">
    <property type="entry name" value="Integrase_H2C2"/>
</dbReference>
<evidence type="ECO:0000256" key="12">
    <source>
        <dbReference type="PROSITE-ProRule" id="PRU00309"/>
    </source>
</evidence>
<dbReference type="GO" id="GO:0008270">
    <property type="term" value="F:zinc ion binding"/>
    <property type="evidence" value="ECO:0007669"/>
    <property type="project" value="UniProtKB-KW"/>
</dbReference>
<gene>
    <name evidence="19" type="ORF">GEV33_014728</name>
    <name evidence="18" type="ORF">GEV33_014729</name>
</gene>
<dbReference type="InterPro" id="IPR001969">
    <property type="entry name" value="Aspartic_peptidase_AS"/>
</dbReference>
<dbReference type="Pfam" id="PF07530">
    <property type="entry name" value="PRE_C2HC"/>
    <property type="match status" value="2"/>
</dbReference>
<feature type="region of interest" description="Disordered" evidence="14">
    <location>
        <begin position="262"/>
        <end position="350"/>
    </location>
</feature>
<dbReference type="SUPFAM" id="SSF56219">
    <property type="entry name" value="DNase I-like"/>
    <property type="match status" value="3"/>
</dbReference>
<feature type="domain" description="Reverse transcriptase" evidence="15">
    <location>
        <begin position="3646"/>
        <end position="3874"/>
    </location>
</feature>
<dbReference type="Gene3D" id="3.10.20.370">
    <property type="match status" value="1"/>
</dbReference>
<dbReference type="Gene3D" id="6.20.210.20">
    <property type="entry name" value="THAP domain"/>
    <property type="match status" value="1"/>
</dbReference>
<dbReference type="SUPFAM" id="SSF50630">
    <property type="entry name" value="Acid proteases"/>
    <property type="match status" value="1"/>
</dbReference>
<dbReference type="Pfam" id="PF14223">
    <property type="entry name" value="Retrotran_gag_2"/>
    <property type="match status" value="1"/>
</dbReference>
<feature type="compositionally biased region" description="Polar residues" evidence="14">
    <location>
        <begin position="37"/>
        <end position="55"/>
    </location>
</feature>